<dbReference type="EMBL" id="LR900597">
    <property type="protein sequence ID" value="CAD7246253.1"/>
    <property type="molecule type" value="Genomic_DNA"/>
</dbReference>
<feature type="compositionally biased region" description="Basic residues" evidence="1">
    <location>
        <begin position="52"/>
        <end position="62"/>
    </location>
</feature>
<evidence type="ECO:0000313" key="2">
    <source>
        <dbReference type="EMBL" id="CAD7246253.1"/>
    </source>
</evidence>
<dbReference type="Proteomes" id="UP000677054">
    <property type="component" value="Unassembled WGS sequence"/>
</dbReference>
<protein>
    <submittedName>
        <fullName evidence="2">Uncharacterized protein</fullName>
    </submittedName>
</protein>
<dbReference type="OrthoDB" id="2157380at2759"/>
<name>A0A7R8XAT5_9CRUS</name>
<organism evidence="2">
    <name type="scientific">Darwinula stevensoni</name>
    <dbReference type="NCBI Taxonomy" id="69355"/>
    <lineage>
        <taxon>Eukaryota</taxon>
        <taxon>Metazoa</taxon>
        <taxon>Ecdysozoa</taxon>
        <taxon>Arthropoda</taxon>
        <taxon>Crustacea</taxon>
        <taxon>Oligostraca</taxon>
        <taxon>Ostracoda</taxon>
        <taxon>Podocopa</taxon>
        <taxon>Podocopida</taxon>
        <taxon>Darwinulocopina</taxon>
        <taxon>Darwinuloidea</taxon>
        <taxon>Darwinulidae</taxon>
        <taxon>Darwinula</taxon>
    </lineage>
</organism>
<evidence type="ECO:0000256" key="1">
    <source>
        <dbReference type="SAM" id="MobiDB-lite"/>
    </source>
</evidence>
<proteinExistence type="predicted"/>
<evidence type="ECO:0000313" key="3">
    <source>
        <dbReference type="Proteomes" id="UP000677054"/>
    </source>
</evidence>
<feature type="region of interest" description="Disordered" evidence="1">
    <location>
        <begin position="89"/>
        <end position="118"/>
    </location>
</feature>
<dbReference type="AlphaFoldDB" id="A0A7R8XAT5"/>
<sequence length="349" mass="39176">MWKTGDRERLGTRVVRRDSPGPKRRRSSKLHRRDRNEMDAPSLPSASFRARLPARRRRRRPTRSNSRQRGEGEARLSLPFSQIVLVSTTPSQADLGRGRLHDDPMTTPTLPSPENDDRACFERDFCPSEANDQNICLREVALKDDLDSGRRDAIEPSEKNYAFDAEPRVRRPVSLSFVERSSPGRIGERLGAIVCVPEGGRSGMDRWSGRGARRQSFSPPGAFRLDSVAVVLSSVWDALGRGSPGWNRKAPRPELWPLSDPFQIEGTGLISCRTMTQYTLPVLYLNLGGEMMYIIRQRLGAQEIEPSKVSKGEEVRHRAPGERRASGSLAFGDRNREIVLGGCRMRGFG</sequence>
<reference evidence="2" key="1">
    <citation type="submission" date="2020-11" db="EMBL/GenBank/DDBJ databases">
        <authorList>
            <person name="Tran Van P."/>
        </authorList>
    </citation>
    <scope>NUCLEOTIDE SEQUENCE</scope>
</reference>
<feature type="region of interest" description="Disordered" evidence="1">
    <location>
        <begin position="1"/>
        <end position="76"/>
    </location>
</feature>
<accession>A0A7R8XAT5</accession>
<feature type="compositionally biased region" description="Basic and acidic residues" evidence="1">
    <location>
        <begin position="1"/>
        <end position="21"/>
    </location>
</feature>
<dbReference type="EMBL" id="CAJPEV010001080">
    <property type="protein sequence ID" value="CAG0890590.1"/>
    <property type="molecule type" value="Genomic_DNA"/>
</dbReference>
<gene>
    <name evidence="2" type="ORF">DSTB1V02_LOCUS6107</name>
</gene>
<feature type="compositionally biased region" description="Basic residues" evidence="1">
    <location>
        <begin position="22"/>
        <end position="33"/>
    </location>
</feature>
<keyword evidence="3" id="KW-1185">Reference proteome</keyword>